<dbReference type="OrthoDB" id="1421156at2759"/>
<dbReference type="InterPro" id="IPR052579">
    <property type="entry name" value="Zinc_finger_SWIM"/>
</dbReference>
<dbReference type="InterPro" id="IPR018289">
    <property type="entry name" value="MULE_transposase_dom"/>
</dbReference>
<feature type="domain" description="MULE transposase" evidence="2">
    <location>
        <begin position="135"/>
        <end position="229"/>
    </location>
</feature>
<dbReference type="PANTHER" id="PTHR31569">
    <property type="entry name" value="SWIM-TYPE DOMAIN-CONTAINING PROTEIN"/>
    <property type="match status" value="1"/>
</dbReference>
<sequence length="776" mass="88832">MTWSLHHRPDTKHAKHNHEPSHHPSAHPTHRRLDDSSKATLSELVSAGVSPRDIQTYLRRQNPQSLATRRVVYNYISKVKDDMHEGQSSIHALINQLDREGFWSRVRVDENQRVTAILFAHPGSLRYLQAYSDLLLLDCTYKTNEYQMPLLDMIGVDACQQSFCTAFAFLSGEQEEDYVWAVERLRSLYEACDAKLPSVVLSDRCLACLNAIGAVFPSAHSLPCLWHANRAVLAHCLPNFSFQERLAAGIAADASTRRGNQSAGWAEFYSFWHSIMQSPTEAEFNRRVAAFEEKYLPDHAEEVAYIQRTWLQPYKEKLVKAWVDEYMHFGNTVTSRVEGIHALLKSYLKTSKFNLFDVWRAIKHAVENQLSEIQSKQARQQTRKPTTHANSGLFNALHGWIPHEAIKKVEEQRKLLEKTDPPVSLVCSGTFTKAFGLPCVHKIKSLLDRKQGFRIDDFHKQWHLRRNLRQHLILEPIGVESSIRKSPNTALSSTQREPSALEQLQRQAPTCSRCHAVGHSRSSKTCPLMRQEILLESSAPRLVDSTTTDMALAGWSQDVERTLTSQISDTSRNVTQDNTPEAMQCSIQQRDEDRIEDTIVVQSLPPGPRQTKSRVQATAPKVNVSVQPPTRLQSVTSTAPHVSSTLPYYAPGSIYSRYVAARLTWYKSQPKGYLKTNQADRRAMGLPQRYQKEMFVWYQDYKQMGEWCILPQGGRRKWTKEEMMAYIDWDTAEAERTEAQVKLRMENDPNEATRRGMRGIWRGSEEDEQAQARLFS</sequence>
<dbReference type="Pfam" id="PF10551">
    <property type="entry name" value="MULE"/>
    <property type="match status" value="1"/>
</dbReference>
<name>A0A395NF29_TRIAR</name>
<feature type="region of interest" description="Disordered" evidence="1">
    <location>
        <begin position="1"/>
        <end position="36"/>
    </location>
</feature>
<accession>A0A395NF29</accession>
<comment type="caution">
    <text evidence="3">The sequence shown here is derived from an EMBL/GenBank/DDBJ whole genome shotgun (WGS) entry which is preliminary data.</text>
</comment>
<organism evidence="3 4">
    <name type="scientific">Trichoderma arundinaceum</name>
    <dbReference type="NCBI Taxonomy" id="490622"/>
    <lineage>
        <taxon>Eukaryota</taxon>
        <taxon>Fungi</taxon>
        <taxon>Dikarya</taxon>
        <taxon>Ascomycota</taxon>
        <taxon>Pezizomycotina</taxon>
        <taxon>Sordariomycetes</taxon>
        <taxon>Hypocreomycetidae</taxon>
        <taxon>Hypocreales</taxon>
        <taxon>Hypocreaceae</taxon>
        <taxon>Trichoderma</taxon>
    </lineage>
</organism>
<evidence type="ECO:0000256" key="1">
    <source>
        <dbReference type="SAM" id="MobiDB-lite"/>
    </source>
</evidence>
<gene>
    <name evidence="3" type="ORF">TARUN_7684</name>
</gene>
<dbReference type="Proteomes" id="UP000266272">
    <property type="component" value="Unassembled WGS sequence"/>
</dbReference>
<dbReference type="STRING" id="490622.A0A395NF29"/>
<feature type="compositionally biased region" description="Basic and acidic residues" evidence="1">
    <location>
        <begin position="7"/>
        <end position="22"/>
    </location>
</feature>
<feature type="region of interest" description="Disordered" evidence="1">
    <location>
        <begin position="484"/>
        <end position="504"/>
    </location>
</feature>
<dbReference type="AlphaFoldDB" id="A0A395NF29"/>
<evidence type="ECO:0000313" key="3">
    <source>
        <dbReference type="EMBL" id="RFU74564.1"/>
    </source>
</evidence>
<evidence type="ECO:0000313" key="4">
    <source>
        <dbReference type="Proteomes" id="UP000266272"/>
    </source>
</evidence>
<dbReference type="PANTHER" id="PTHR31569:SF4">
    <property type="entry name" value="SWIM-TYPE DOMAIN-CONTAINING PROTEIN"/>
    <property type="match status" value="1"/>
</dbReference>
<reference evidence="3 4" key="1">
    <citation type="journal article" date="2018" name="PLoS Pathog.">
        <title>Evolution of structural diversity of trichothecenes, a family of toxins produced by plant pathogenic and entomopathogenic fungi.</title>
        <authorList>
            <person name="Proctor R.H."/>
            <person name="McCormick S.P."/>
            <person name="Kim H.S."/>
            <person name="Cardoza R.E."/>
            <person name="Stanley A.M."/>
            <person name="Lindo L."/>
            <person name="Kelly A."/>
            <person name="Brown D.W."/>
            <person name="Lee T."/>
            <person name="Vaughan M.M."/>
            <person name="Alexander N.J."/>
            <person name="Busman M."/>
            <person name="Gutierrez S."/>
        </authorList>
    </citation>
    <scope>NUCLEOTIDE SEQUENCE [LARGE SCALE GENOMIC DNA]</scope>
    <source>
        <strain evidence="3 4">IBT 40837</strain>
    </source>
</reference>
<proteinExistence type="predicted"/>
<dbReference type="EMBL" id="PXOA01000523">
    <property type="protein sequence ID" value="RFU74564.1"/>
    <property type="molecule type" value="Genomic_DNA"/>
</dbReference>
<keyword evidence="4" id="KW-1185">Reference proteome</keyword>
<evidence type="ECO:0000259" key="2">
    <source>
        <dbReference type="Pfam" id="PF10551"/>
    </source>
</evidence>
<protein>
    <submittedName>
        <fullName evidence="3">Mutator-like element transposase</fullName>
    </submittedName>
</protein>